<keyword evidence="2 3" id="KW-0732">Signal</keyword>
<comment type="subcellular location">
    <subcellularLocation>
        <location evidence="1">Cell envelope</location>
    </subcellularLocation>
</comment>
<dbReference type="EMBL" id="CP062983">
    <property type="protein sequence ID" value="QPC84471.1"/>
    <property type="molecule type" value="Genomic_DNA"/>
</dbReference>
<keyword evidence="5" id="KW-0449">Lipoprotein</keyword>
<feature type="domain" description="Imelysin-like" evidence="4">
    <location>
        <begin position="79"/>
        <end position="332"/>
    </location>
</feature>
<dbReference type="InterPro" id="IPR018976">
    <property type="entry name" value="Imelysin-like"/>
</dbReference>
<evidence type="ECO:0000256" key="3">
    <source>
        <dbReference type="SAM" id="SignalP"/>
    </source>
</evidence>
<feature type="signal peptide" evidence="3">
    <location>
        <begin position="1"/>
        <end position="19"/>
    </location>
</feature>
<proteinExistence type="predicted"/>
<dbReference type="InterPro" id="IPR038352">
    <property type="entry name" value="Imelysin_sf"/>
</dbReference>
<dbReference type="KEGG" id="pmet:G4Y79_08870"/>
<keyword evidence="6" id="KW-1185">Reference proteome</keyword>
<dbReference type="Gene3D" id="1.20.1420.20">
    <property type="entry name" value="M75 peptidase, HXXE motif"/>
    <property type="match status" value="1"/>
</dbReference>
<evidence type="ECO:0000313" key="6">
    <source>
        <dbReference type="Proteomes" id="UP000594468"/>
    </source>
</evidence>
<dbReference type="GO" id="GO:0030313">
    <property type="term" value="C:cell envelope"/>
    <property type="evidence" value="ECO:0007669"/>
    <property type="project" value="UniProtKB-SubCell"/>
</dbReference>
<evidence type="ECO:0000256" key="2">
    <source>
        <dbReference type="ARBA" id="ARBA00022729"/>
    </source>
</evidence>
<feature type="chain" id="PRO_5032834835" evidence="3">
    <location>
        <begin position="20"/>
        <end position="349"/>
    </location>
</feature>
<evidence type="ECO:0000313" key="5">
    <source>
        <dbReference type="EMBL" id="QPC84471.1"/>
    </source>
</evidence>
<evidence type="ECO:0000256" key="1">
    <source>
        <dbReference type="ARBA" id="ARBA00004196"/>
    </source>
</evidence>
<name>A0A7S8ECK8_9CHLR</name>
<dbReference type="Proteomes" id="UP000594468">
    <property type="component" value="Chromosome"/>
</dbReference>
<evidence type="ECO:0000259" key="4">
    <source>
        <dbReference type="Pfam" id="PF09375"/>
    </source>
</evidence>
<organism evidence="5 6">
    <name type="scientific">Phototrophicus methaneseepsis</name>
    <dbReference type="NCBI Taxonomy" id="2710758"/>
    <lineage>
        <taxon>Bacteria</taxon>
        <taxon>Bacillati</taxon>
        <taxon>Chloroflexota</taxon>
        <taxon>Candidatus Thermofontia</taxon>
        <taxon>Phototrophicales</taxon>
        <taxon>Phototrophicaceae</taxon>
        <taxon>Phototrophicus</taxon>
    </lineage>
</organism>
<sequence>MKRFFLVLTLLVFIVPVMAQEEETVDLSGIKEYAAEHAALMAENSAAFLETVQTYYDLLAGYDFDYEAAYEAEGETLAELVMTARENWLQTSLYYELNEGIVAGTPSLAYYDVLIDAGASAEDDPEEALEWTLTLPDGTELESPGNLFHSLSEPTLYGTVDEFVGAEADLDGDGEVGPTEVLPDANLLLGVTQRLDEETQNLVTAIDEWEPTEEDAFTALVVMIPTMSEYFGQWKESAFVAGDEASEVSFVAASRLLDIVSILTGLRVTYDTVSPLVAESNPDLDAQIVTSFDDLQAYVDDLYEDEQEGVVFEAEEVDLLGTEAQDRAESLAALVAQAADTLGITLELE</sequence>
<protein>
    <submittedName>
        <fullName evidence="5">EfeM/EfeO family lipoprotein</fullName>
    </submittedName>
</protein>
<gene>
    <name evidence="5" type="ORF">G4Y79_08870</name>
</gene>
<dbReference type="PROSITE" id="PS00018">
    <property type="entry name" value="EF_HAND_1"/>
    <property type="match status" value="1"/>
</dbReference>
<reference evidence="5 6" key="1">
    <citation type="submission" date="2020-02" db="EMBL/GenBank/DDBJ databases">
        <authorList>
            <person name="Zheng R.K."/>
            <person name="Sun C.M."/>
        </authorList>
    </citation>
    <scope>NUCLEOTIDE SEQUENCE [LARGE SCALE GENOMIC DNA]</scope>
    <source>
        <strain evidence="6">rifampicinis</strain>
    </source>
</reference>
<accession>A0A7S8ECK8</accession>
<dbReference type="RefSeq" id="WP_195172534.1">
    <property type="nucleotide sequence ID" value="NZ_CP062983.1"/>
</dbReference>
<dbReference type="Pfam" id="PF09375">
    <property type="entry name" value="Peptidase_M75"/>
    <property type="match status" value="1"/>
</dbReference>
<dbReference type="InterPro" id="IPR018247">
    <property type="entry name" value="EF_Hand_1_Ca_BS"/>
</dbReference>
<dbReference type="AlphaFoldDB" id="A0A7S8ECK8"/>